<comment type="caution">
    <text evidence="5">The sequence shown here is derived from an EMBL/GenBank/DDBJ whole genome shotgun (WGS) entry which is preliminary data.</text>
</comment>
<dbReference type="InterPro" id="IPR002110">
    <property type="entry name" value="Ankyrin_rpt"/>
</dbReference>
<dbReference type="SUPFAM" id="SSF48403">
    <property type="entry name" value="Ankyrin repeat"/>
    <property type="match status" value="1"/>
</dbReference>
<reference evidence="5" key="2">
    <citation type="submission" date="2023-06" db="EMBL/GenBank/DDBJ databases">
        <authorList>
            <person name="Kobayashi Y."/>
            <person name="Kayamori A."/>
            <person name="Aoki K."/>
            <person name="Shiwa Y."/>
            <person name="Fujita N."/>
            <person name="Sugita T."/>
            <person name="Iwasaki W."/>
            <person name="Tanaka N."/>
            <person name="Takashima M."/>
        </authorList>
    </citation>
    <scope>NUCLEOTIDE SEQUENCE</scope>
    <source>
        <strain evidence="5">HIS016</strain>
    </source>
</reference>
<proteinExistence type="predicted"/>
<evidence type="ECO:0000256" key="3">
    <source>
        <dbReference type="PROSITE-ProRule" id="PRU00023"/>
    </source>
</evidence>
<dbReference type="PANTHER" id="PTHR24171:SF8">
    <property type="entry name" value="BRCA1-ASSOCIATED RING DOMAIN PROTEIN 1"/>
    <property type="match status" value="1"/>
</dbReference>
<feature type="compositionally biased region" description="Low complexity" evidence="4">
    <location>
        <begin position="233"/>
        <end position="243"/>
    </location>
</feature>
<evidence type="ECO:0000313" key="5">
    <source>
        <dbReference type="EMBL" id="GMK58944.1"/>
    </source>
</evidence>
<evidence type="ECO:0000313" key="6">
    <source>
        <dbReference type="Proteomes" id="UP001222932"/>
    </source>
</evidence>
<name>A0AAD3YEE8_9TREE</name>
<organism evidence="5 6">
    <name type="scientific">Cutaneotrichosporon spelunceum</name>
    <dbReference type="NCBI Taxonomy" id="1672016"/>
    <lineage>
        <taxon>Eukaryota</taxon>
        <taxon>Fungi</taxon>
        <taxon>Dikarya</taxon>
        <taxon>Basidiomycota</taxon>
        <taxon>Agaricomycotina</taxon>
        <taxon>Tremellomycetes</taxon>
        <taxon>Trichosporonales</taxon>
        <taxon>Trichosporonaceae</taxon>
        <taxon>Cutaneotrichosporon</taxon>
    </lineage>
</organism>
<dbReference type="PROSITE" id="PS50297">
    <property type="entry name" value="ANK_REP_REGION"/>
    <property type="match status" value="2"/>
</dbReference>
<protein>
    <recommendedName>
        <fullName evidence="7">Ankyrin</fullName>
    </recommendedName>
</protein>
<feature type="compositionally biased region" description="Polar residues" evidence="4">
    <location>
        <begin position="326"/>
        <end position="335"/>
    </location>
</feature>
<dbReference type="GO" id="GO:0085020">
    <property type="term" value="P:protein K6-linked ubiquitination"/>
    <property type="evidence" value="ECO:0007669"/>
    <property type="project" value="TreeGrafter"/>
</dbReference>
<dbReference type="Proteomes" id="UP001222932">
    <property type="component" value="Unassembled WGS sequence"/>
</dbReference>
<feature type="repeat" description="ANK" evidence="3">
    <location>
        <begin position="149"/>
        <end position="181"/>
    </location>
</feature>
<sequence>MRLQHKGDLRNTDKARLTSLAWAALELSAEAFEWLLLEYGHDDSELSRDADNNNIFHFLAAAPAPTGLSPFKDLLLSDSLFPPRAPRSVEHAIELSLRMTEAYYDLFRIVDWSNSSGKTPLHYAAQVDNAPFIDLFSELGADVDLADLQGNTPLHYASAWGHMGSVRVLLERGAQMSLRNLEGCTPADYAYSNSARAAIDDMEREVTAERRARRKEARRLEREAREQEERKLAAAQEAWARQQAENREREHRELAEAQEEWERQQAARERVQDEARAPDTDAWPQAQDYSREEYSAQDYNVPRGVFAAATAAAQARDARSSRSERTPVSSGTTVHDGSPTPPQRQSDVPILAFAAPTPPQAPVLIIPQQSPTPTPSRSPMRRTPQTPQHSRSPLPLQSNMQRTDSTHSSSNYHASPPRNGF</sequence>
<evidence type="ECO:0008006" key="7">
    <source>
        <dbReference type="Google" id="ProtNLM"/>
    </source>
</evidence>
<evidence type="ECO:0000256" key="2">
    <source>
        <dbReference type="ARBA" id="ARBA00023043"/>
    </source>
</evidence>
<dbReference type="PROSITE" id="PS50088">
    <property type="entry name" value="ANK_REPEAT"/>
    <property type="match status" value="2"/>
</dbReference>
<gene>
    <name evidence="5" type="primary">AVO2</name>
    <name evidence="5" type="ORF">CspeluHIS016_0603860</name>
</gene>
<feature type="region of interest" description="Disordered" evidence="4">
    <location>
        <begin position="229"/>
        <end position="286"/>
    </location>
</feature>
<feature type="region of interest" description="Disordered" evidence="4">
    <location>
        <begin position="310"/>
        <end position="421"/>
    </location>
</feature>
<keyword evidence="6" id="KW-1185">Reference proteome</keyword>
<dbReference type="SMART" id="SM00248">
    <property type="entry name" value="ANK"/>
    <property type="match status" value="2"/>
</dbReference>
<feature type="repeat" description="ANK" evidence="3">
    <location>
        <begin position="116"/>
        <end position="148"/>
    </location>
</feature>
<feature type="compositionally biased region" description="Basic and acidic residues" evidence="4">
    <location>
        <begin position="244"/>
        <end position="279"/>
    </location>
</feature>
<dbReference type="Gene3D" id="1.25.40.20">
    <property type="entry name" value="Ankyrin repeat-containing domain"/>
    <property type="match status" value="1"/>
</dbReference>
<dbReference type="EMBL" id="BTCM01000006">
    <property type="protein sequence ID" value="GMK58944.1"/>
    <property type="molecule type" value="Genomic_DNA"/>
</dbReference>
<accession>A0AAD3YEE8</accession>
<evidence type="ECO:0000256" key="4">
    <source>
        <dbReference type="SAM" id="MobiDB-lite"/>
    </source>
</evidence>
<feature type="compositionally biased region" description="Basic and acidic residues" evidence="4">
    <location>
        <begin position="316"/>
        <end position="325"/>
    </location>
</feature>
<feature type="compositionally biased region" description="Polar residues" evidence="4">
    <location>
        <begin position="389"/>
        <end position="413"/>
    </location>
</feature>
<dbReference type="PANTHER" id="PTHR24171">
    <property type="entry name" value="ANKYRIN REPEAT DOMAIN-CONTAINING PROTEIN 39-RELATED"/>
    <property type="match status" value="1"/>
</dbReference>
<dbReference type="Pfam" id="PF12796">
    <property type="entry name" value="Ank_2"/>
    <property type="match status" value="1"/>
</dbReference>
<dbReference type="InterPro" id="IPR036770">
    <property type="entry name" value="Ankyrin_rpt-contain_sf"/>
</dbReference>
<feature type="compositionally biased region" description="Low complexity" evidence="4">
    <location>
        <begin position="377"/>
        <end position="388"/>
    </location>
</feature>
<dbReference type="AlphaFoldDB" id="A0AAD3YEE8"/>
<keyword evidence="2 3" id="KW-0040">ANK repeat</keyword>
<evidence type="ECO:0000256" key="1">
    <source>
        <dbReference type="ARBA" id="ARBA00022737"/>
    </source>
</evidence>
<dbReference type="GO" id="GO:0004842">
    <property type="term" value="F:ubiquitin-protein transferase activity"/>
    <property type="evidence" value="ECO:0007669"/>
    <property type="project" value="TreeGrafter"/>
</dbReference>
<keyword evidence="1" id="KW-0677">Repeat</keyword>
<reference evidence="5" key="1">
    <citation type="journal article" date="2023" name="BMC Genomics">
        <title>Chromosome-level genome assemblies of Cutaneotrichosporon spp. (Trichosporonales, Basidiomycota) reveal imbalanced evolution between nucleotide sequences and chromosome synteny.</title>
        <authorList>
            <person name="Kobayashi Y."/>
            <person name="Kayamori A."/>
            <person name="Aoki K."/>
            <person name="Shiwa Y."/>
            <person name="Matsutani M."/>
            <person name="Fujita N."/>
            <person name="Sugita T."/>
            <person name="Iwasaki W."/>
            <person name="Tanaka N."/>
            <person name="Takashima M."/>
        </authorList>
    </citation>
    <scope>NUCLEOTIDE SEQUENCE</scope>
    <source>
        <strain evidence="5">HIS016</strain>
    </source>
</reference>